<evidence type="ECO:0000313" key="15">
    <source>
        <dbReference type="Proteomes" id="UP000253090"/>
    </source>
</evidence>
<feature type="active site" description="Proton donor" evidence="12">
    <location>
        <position position="82"/>
    </location>
</feature>
<dbReference type="PROSITE" id="PS51464">
    <property type="entry name" value="SIS"/>
    <property type="match status" value="1"/>
</dbReference>
<evidence type="ECO:0000256" key="11">
    <source>
        <dbReference type="ARBA" id="ARBA00084049"/>
    </source>
</evidence>
<dbReference type="CDD" id="cd05007">
    <property type="entry name" value="SIS_Etherase"/>
    <property type="match status" value="1"/>
</dbReference>
<comment type="caution">
    <text evidence="14">The sequence shown here is derived from an EMBL/GenBank/DDBJ whole genome shotgun (WGS) entry which is preliminary data.</text>
</comment>
<gene>
    <name evidence="12" type="primary">murQ</name>
    <name evidence="14" type="ORF">DFP94_1057</name>
</gene>
<dbReference type="GO" id="GO:0016835">
    <property type="term" value="F:carbon-oxygen lyase activity"/>
    <property type="evidence" value="ECO:0007669"/>
    <property type="project" value="UniProtKB-UniRule"/>
</dbReference>
<dbReference type="Gene3D" id="3.40.50.10490">
    <property type="entry name" value="Glucose-6-phosphate isomerase like protein, domain 1"/>
    <property type="match status" value="1"/>
</dbReference>
<feature type="active site" evidence="12">
    <location>
        <position position="113"/>
    </location>
</feature>
<sequence>MLDNLITETRNDRTLDLDQLSTISVLELMQEEDAKVSLAIREQLQDIEKVTRCVIESFKRGGRLIYTGAGTSGRMGIMDAVECVPTFGTDPNMVQGVIAGGETAIRLAVEGAEDSLEQGEADLKKLNLSAKDTVLGIAASGRTPYVIGGLQYAARVGASTASLSCNKDAEISKYAKYPIEIITGPEVLTGSTRLKAGTAQKMVLNMISTAAMIGIGKVYSNLMVDVQPTNEKLVIRAKSMIREITGCDLETASDYYERSHHQVKQAVVMLLTGLEYEEAQLKLAESEGFIRRAIQTEKGI</sequence>
<comment type="pathway">
    <text evidence="12">Amino-sugar metabolism; N-acetylmuramate degradation.</text>
</comment>
<evidence type="ECO:0000256" key="1">
    <source>
        <dbReference type="ARBA" id="ARBA00011738"/>
    </source>
</evidence>
<comment type="subunit">
    <text evidence="1 12">Homodimer.</text>
</comment>
<keyword evidence="3 12" id="KW-0119">Carbohydrate metabolism</keyword>
<evidence type="ECO:0000256" key="4">
    <source>
        <dbReference type="ARBA" id="ARBA00051747"/>
    </source>
</evidence>
<comment type="pathway">
    <text evidence="6">Cell wall biogenesis.</text>
</comment>
<organism evidence="14 15">
    <name type="scientific">Fontibacillus phaseoli</name>
    <dbReference type="NCBI Taxonomy" id="1416533"/>
    <lineage>
        <taxon>Bacteria</taxon>
        <taxon>Bacillati</taxon>
        <taxon>Bacillota</taxon>
        <taxon>Bacilli</taxon>
        <taxon>Bacillales</taxon>
        <taxon>Paenibacillaceae</taxon>
        <taxon>Fontibacillus</taxon>
    </lineage>
</organism>
<dbReference type="GO" id="GO:0097173">
    <property type="term" value="P:N-acetylmuramic acid catabolic process"/>
    <property type="evidence" value="ECO:0007669"/>
    <property type="project" value="UniProtKB-UniPathway"/>
</dbReference>
<evidence type="ECO:0000256" key="6">
    <source>
        <dbReference type="ARBA" id="ARBA00060672"/>
    </source>
</evidence>
<dbReference type="UniPathway" id="UPA00342"/>
<dbReference type="PROSITE" id="PS01272">
    <property type="entry name" value="GCKR"/>
    <property type="match status" value="1"/>
</dbReference>
<dbReference type="Pfam" id="PF22645">
    <property type="entry name" value="GKRP_SIS_N"/>
    <property type="match status" value="1"/>
</dbReference>
<evidence type="ECO:0000313" key="14">
    <source>
        <dbReference type="EMBL" id="RCX18991.1"/>
    </source>
</evidence>
<proteinExistence type="inferred from homology"/>
<evidence type="ECO:0000259" key="13">
    <source>
        <dbReference type="PROSITE" id="PS51464"/>
    </source>
</evidence>
<dbReference type="PANTHER" id="PTHR10088">
    <property type="entry name" value="GLUCOKINASE REGULATORY PROTEIN"/>
    <property type="match status" value="1"/>
</dbReference>
<dbReference type="GO" id="GO:0016803">
    <property type="term" value="F:ether hydrolase activity"/>
    <property type="evidence" value="ECO:0007669"/>
    <property type="project" value="TreeGrafter"/>
</dbReference>
<dbReference type="InterPro" id="IPR040190">
    <property type="entry name" value="MURQ/GCKR"/>
</dbReference>
<evidence type="ECO:0000256" key="9">
    <source>
        <dbReference type="ARBA" id="ARBA00070061"/>
    </source>
</evidence>
<dbReference type="NCBIfam" id="NF009222">
    <property type="entry name" value="PRK12570.1"/>
    <property type="match status" value="1"/>
</dbReference>
<dbReference type="NCBIfam" id="NF003915">
    <property type="entry name" value="PRK05441.1"/>
    <property type="match status" value="1"/>
</dbReference>
<name>A0A369BC49_9BACL</name>
<dbReference type="PANTHER" id="PTHR10088:SF4">
    <property type="entry name" value="GLUCOKINASE REGULATORY PROTEIN"/>
    <property type="match status" value="1"/>
</dbReference>
<dbReference type="FunFam" id="3.40.50.10490:FF:000014">
    <property type="entry name" value="N-acetylmuramic acid 6-phosphate etherase"/>
    <property type="match status" value="1"/>
</dbReference>
<feature type="domain" description="SIS" evidence="13">
    <location>
        <begin position="54"/>
        <end position="217"/>
    </location>
</feature>
<dbReference type="OrthoDB" id="9813395at2"/>
<dbReference type="Gene3D" id="1.10.8.1080">
    <property type="match status" value="1"/>
</dbReference>
<dbReference type="Proteomes" id="UP000253090">
    <property type="component" value="Unassembled WGS sequence"/>
</dbReference>
<reference evidence="14 15" key="1">
    <citation type="submission" date="2018-07" db="EMBL/GenBank/DDBJ databases">
        <title>Genomic Encyclopedia of Type Strains, Phase III (KMG-III): the genomes of soil and plant-associated and newly described type strains.</title>
        <authorList>
            <person name="Whitman W."/>
        </authorList>
    </citation>
    <scope>NUCLEOTIDE SEQUENCE [LARGE SCALE GENOMIC DNA]</scope>
    <source>
        <strain evidence="14 15">CECT 8333</strain>
    </source>
</reference>
<evidence type="ECO:0000256" key="10">
    <source>
        <dbReference type="ARBA" id="ARBA00077905"/>
    </source>
</evidence>
<dbReference type="GO" id="GO:0009254">
    <property type="term" value="P:peptidoglycan turnover"/>
    <property type="evidence" value="ECO:0007669"/>
    <property type="project" value="TreeGrafter"/>
</dbReference>
<evidence type="ECO:0000256" key="12">
    <source>
        <dbReference type="HAMAP-Rule" id="MF_00068"/>
    </source>
</evidence>
<comment type="similarity">
    <text evidence="7 12">Belongs to the GCKR-like family. MurNAc-6-P etherase subfamily.</text>
</comment>
<dbReference type="EMBL" id="QPJW01000005">
    <property type="protein sequence ID" value="RCX18991.1"/>
    <property type="molecule type" value="Genomic_DNA"/>
</dbReference>
<evidence type="ECO:0000256" key="7">
    <source>
        <dbReference type="ARBA" id="ARBA00061234"/>
    </source>
</evidence>
<dbReference type="InterPro" id="IPR046348">
    <property type="entry name" value="SIS_dom_sf"/>
</dbReference>
<dbReference type="SUPFAM" id="SSF53697">
    <property type="entry name" value="SIS domain"/>
    <property type="match status" value="1"/>
</dbReference>
<dbReference type="GO" id="GO:0046348">
    <property type="term" value="P:amino sugar catabolic process"/>
    <property type="evidence" value="ECO:0007669"/>
    <property type="project" value="InterPro"/>
</dbReference>
<dbReference type="InterPro" id="IPR005486">
    <property type="entry name" value="Glucokinase_regulatory_CS"/>
</dbReference>
<evidence type="ECO:0000256" key="8">
    <source>
        <dbReference type="ARBA" id="ARBA00067056"/>
    </source>
</evidence>
<comment type="catalytic activity">
    <reaction evidence="4 12">
        <text>N-acetyl-D-muramate 6-phosphate + H2O = N-acetyl-D-glucosamine 6-phosphate + (R)-lactate</text>
        <dbReference type="Rhea" id="RHEA:26410"/>
        <dbReference type="ChEBI" id="CHEBI:15377"/>
        <dbReference type="ChEBI" id="CHEBI:16004"/>
        <dbReference type="ChEBI" id="CHEBI:57513"/>
        <dbReference type="ChEBI" id="CHEBI:58722"/>
        <dbReference type="EC" id="4.2.1.126"/>
    </reaction>
</comment>
<accession>A0A369BC49</accession>
<dbReference type="HAMAP" id="MF_00068">
    <property type="entry name" value="MurQ"/>
    <property type="match status" value="1"/>
</dbReference>
<dbReference type="NCBIfam" id="TIGR00274">
    <property type="entry name" value="N-acetylmuramic acid 6-phosphate etherase"/>
    <property type="match status" value="1"/>
</dbReference>
<evidence type="ECO:0000256" key="2">
    <source>
        <dbReference type="ARBA" id="ARBA00023239"/>
    </source>
</evidence>
<evidence type="ECO:0000256" key="3">
    <source>
        <dbReference type="ARBA" id="ARBA00023277"/>
    </source>
</evidence>
<comment type="pathway">
    <text evidence="5">Amino-sugar metabolism; 1,6-anhydro-N-acetylmuramate degradation.</text>
</comment>
<evidence type="ECO:0000256" key="5">
    <source>
        <dbReference type="ARBA" id="ARBA00060595"/>
    </source>
</evidence>
<dbReference type="GO" id="GO:0097367">
    <property type="term" value="F:carbohydrate derivative binding"/>
    <property type="evidence" value="ECO:0007669"/>
    <property type="project" value="InterPro"/>
</dbReference>
<keyword evidence="15" id="KW-1185">Reference proteome</keyword>
<dbReference type="EC" id="4.2.1.126" evidence="8 12"/>
<dbReference type="FunFam" id="1.10.8.1080:FF:000001">
    <property type="entry name" value="N-acetylmuramic acid 6-phosphate etherase"/>
    <property type="match status" value="1"/>
</dbReference>
<protein>
    <recommendedName>
        <fullName evidence="9 12">N-acetylmuramic acid 6-phosphate etherase</fullName>
        <shortName evidence="12">MurNAc-6-P etherase</shortName>
        <ecNumber evidence="8 12">4.2.1.126</ecNumber>
    </recommendedName>
    <alternativeName>
        <fullName evidence="11 12">N-acetylmuramic acid 6-phosphate hydrolase</fullName>
    </alternativeName>
    <alternativeName>
        <fullName evidence="10 12">N-acetylmuramic acid 6-phosphate lyase</fullName>
    </alternativeName>
</protein>
<dbReference type="InterPro" id="IPR001347">
    <property type="entry name" value="SIS_dom"/>
</dbReference>
<dbReference type="RefSeq" id="WP_114497150.1">
    <property type="nucleotide sequence ID" value="NZ_QPJW01000005.1"/>
</dbReference>
<comment type="miscellaneous">
    <text evidence="12">A lyase-type mechanism (elimination/hydration) is suggested for the cleavage of the lactyl ether bond of MurNAc 6-phosphate, with the formation of an alpha,beta-unsaturated aldehyde intermediate with (E)-stereochemistry, followed by the syn addition of water to give product.</text>
</comment>
<dbReference type="AlphaFoldDB" id="A0A369BC49"/>
<dbReference type="InterPro" id="IPR005488">
    <property type="entry name" value="Etherase_MurQ"/>
</dbReference>
<keyword evidence="2 12" id="KW-0456">Lyase</keyword>
<comment type="function">
    <text evidence="12">Specifically catalyzes the cleavage of the D-lactyl ether substituent of MurNAc 6-phosphate, producing GlcNAc 6-phosphate and D-lactate.</text>
</comment>